<dbReference type="OrthoDB" id="9770103at2"/>
<keyword evidence="3 5" id="KW-0472">Membrane</keyword>
<feature type="compositionally biased region" description="Low complexity" evidence="4">
    <location>
        <begin position="24"/>
        <end position="36"/>
    </location>
</feature>
<dbReference type="Gene3D" id="3.90.1310.10">
    <property type="entry name" value="Penicillin-binding protein 2a (Domain 2)"/>
    <property type="match status" value="1"/>
</dbReference>
<accession>A0A3N6PV05</accession>
<dbReference type="InterPro" id="IPR001460">
    <property type="entry name" value="PCN-bd_Tpept"/>
</dbReference>
<dbReference type="GO" id="GO:0071555">
    <property type="term" value="P:cell wall organization"/>
    <property type="evidence" value="ECO:0007669"/>
    <property type="project" value="TreeGrafter"/>
</dbReference>
<proteinExistence type="inferred from homology"/>
<dbReference type="InterPro" id="IPR036138">
    <property type="entry name" value="PBP_dimer_sf"/>
</dbReference>
<gene>
    <name evidence="8" type="ORF">D5R40_12585</name>
</gene>
<keyword evidence="5" id="KW-0812">Transmembrane</keyword>
<reference evidence="8 9" key="1">
    <citation type="journal article" date="2018" name="ACS Chem. Biol.">
        <title>Ketoreductase domain dysfunction expands chemodiversity: malyngamide biosynthesis in the cyanobacterium Okeania hirsuta.</title>
        <authorList>
            <person name="Moss N.A."/>
            <person name="Leao T."/>
            <person name="Rankin M."/>
            <person name="McCullough T.M."/>
            <person name="Qu P."/>
            <person name="Korobeynikov A."/>
            <person name="Smith J.L."/>
            <person name="Gerwick L."/>
            <person name="Gerwick W.H."/>
        </authorList>
    </citation>
    <scope>NUCLEOTIDE SEQUENCE [LARGE SCALE GENOMIC DNA]</scope>
    <source>
        <strain evidence="8 9">PAB10Feb10-1</strain>
    </source>
</reference>
<dbReference type="InterPro" id="IPR005311">
    <property type="entry name" value="PBP_dimer"/>
</dbReference>
<comment type="subcellular location">
    <subcellularLocation>
        <location evidence="1">Membrane</location>
    </subcellularLocation>
</comment>
<dbReference type="Pfam" id="PF00905">
    <property type="entry name" value="Transpeptidase"/>
    <property type="match status" value="1"/>
</dbReference>
<feature type="domain" description="Penicillin-binding protein dimerisation" evidence="7">
    <location>
        <begin position="111"/>
        <end position="228"/>
    </location>
</feature>
<dbReference type="RefSeq" id="WP_124147068.1">
    <property type="nucleotide sequence ID" value="NZ_CAWOKI010000220.1"/>
</dbReference>
<dbReference type="InterPro" id="IPR012338">
    <property type="entry name" value="Beta-lactam/transpept-like"/>
</dbReference>
<dbReference type="PANTHER" id="PTHR30627:SF1">
    <property type="entry name" value="PEPTIDOGLYCAN D,D-TRANSPEPTIDASE FTSI"/>
    <property type="match status" value="1"/>
</dbReference>
<protein>
    <submittedName>
        <fullName evidence="8">Penicillin-binding protein 2</fullName>
    </submittedName>
</protein>
<feature type="compositionally biased region" description="Polar residues" evidence="4">
    <location>
        <begin position="37"/>
        <end position="47"/>
    </location>
</feature>
<comment type="caution">
    <text evidence="8">The sequence shown here is derived from an EMBL/GenBank/DDBJ whole genome shotgun (WGS) entry which is preliminary data.</text>
</comment>
<name>A0A3N6PV05_9CYAN</name>
<evidence type="ECO:0000259" key="7">
    <source>
        <dbReference type="Pfam" id="PF03717"/>
    </source>
</evidence>
<dbReference type="PANTHER" id="PTHR30627">
    <property type="entry name" value="PEPTIDOGLYCAN D,D-TRANSPEPTIDASE"/>
    <property type="match status" value="1"/>
</dbReference>
<dbReference type="SUPFAM" id="SSF56601">
    <property type="entry name" value="beta-lactamase/transpeptidase-like"/>
    <property type="match status" value="1"/>
</dbReference>
<evidence type="ECO:0000256" key="4">
    <source>
        <dbReference type="SAM" id="MobiDB-lite"/>
    </source>
</evidence>
<evidence type="ECO:0000256" key="5">
    <source>
        <dbReference type="SAM" id="Phobius"/>
    </source>
</evidence>
<dbReference type="Gene3D" id="3.40.710.10">
    <property type="entry name" value="DD-peptidase/beta-lactamase superfamily"/>
    <property type="match status" value="1"/>
</dbReference>
<feature type="domain" description="Penicillin-binding protein transpeptidase" evidence="6">
    <location>
        <begin position="304"/>
        <end position="611"/>
    </location>
</feature>
<evidence type="ECO:0000256" key="2">
    <source>
        <dbReference type="ARBA" id="ARBA00007171"/>
    </source>
</evidence>
<evidence type="ECO:0000313" key="8">
    <source>
        <dbReference type="EMBL" id="RQH43615.1"/>
    </source>
</evidence>
<feature type="region of interest" description="Disordered" evidence="4">
    <location>
        <begin position="17"/>
        <end position="56"/>
    </location>
</feature>
<sequence>MSGYNYTSNTQLRRKYFKNKQTEQSSSKLKNQKSQSETYSVKNTHQKLLSMPSRQKPEKCQKSRLYQVWVLLILGLLGLIINLFYLQVLRGKALQEQAKHQQTKESIPFVPRRPIVDRNGNTLAIDKIAYTLYAHPKIFNRSKQEVAYQLSTILEGANLEKTLTSNDLLQMFNERETGIKVADFIPQETTDKITNLFVDGLELIQHPQRVYPQKELAAEVVGYVDGESIGQAGIEYSQQNLLERSVPKIQFRRLIKGVLVPDKLTTGFLQLDDLSLHLTIDSRLQRVTRTILKEQLEEYEAKRGTVIVMDANDGSILSLVSEPSYDPNQYYNYDVTLFKNWAVTDVYEPGSTFKPVNVALALEVGAIEGDSVFYDTGRIVIGNWPIFNSDGSGGARTVTEIIQHSSNVGMVKIVEQMPRAVFYDGLKRLGLGDTTGTDLPFEAPSILKGRNQFLMVPVEAATTAFGQGFSLTPLQLAQLNAALANGGKLVTPHVMRGLFDSKGQPYWQLSLPSPRQVFSSKTTTKVLAMMERVVESGTGKRAKIRGYRIAGKTGTAQKASETGGYSKKAKITSFVGILPMESPRYVVLAVIDEPIKGSGGKVAAPIVKSVIKSLINIEQIPPSDIRSVQSQN</sequence>
<organism evidence="8 9">
    <name type="scientific">Okeania hirsuta</name>
    <dbReference type="NCBI Taxonomy" id="1458930"/>
    <lineage>
        <taxon>Bacteria</taxon>
        <taxon>Bacillati</taxon>
        <taxon>Cyanobacteriota</taxon>
        <taxon>Cyanophyceae</taxon>
        <taxon>Oscillatoriophycideae</taxon>
        <taxon>Oscillatoriales</taxon>
        <taxon>Microcoleaceae</taxon>
        <taxon>Okeania</taxon>
    </lineage>
</organism>
<dbReference type="GO" id="GO:0005886">
    <property type="term" value="C:plasma membrane"/>
    <property type="evidence" value="ECO:0007669"/>
    <property type="project" value="TreeGrafter"/>
</dbReference>
<dbReference type="GO" id="GO:0008658">
    <property type="term" value="F:penicillin binding"/>
    <property type="evidence" value="ECO:0007669"/>
    <property type="project" value="InterPro"/>
</dbReference>
<dbReference type="AlphaFoldDB" id="A0A3N6PV05"/>
<evidence type="ECO:0000259" key="6">
    <source>
        <dbReference type="Pfam" id="PF00905"/>
    </source>
</evidence>
<keyword evidence="5" id="KW-1133">Transmembrane helix</keyword>
<evidence type="ECO:0000256" key="3">
    <source>
        <dbReference type="ARBA" id="ARBA00023136"/>
    </source>
</evidence>
<comment type="similarity">
    <text evidence="2">Belongs to the transpeptidase family.</text>
</comment>
<dbReference type="InterPro" id="IPR050515">
    <property type="entry name" value="Beta-lactam/transpept"/>
</dbReference>
<evidence type="ECO:0000313" key="9">
    <source>
        <dbReference type="Proteomes" id="UP000269154"/>
    </source>
</evidence>
<keyword evidence="9" id="KW-1185">Reference proteome</keyword>
<dbReference type="Gene3D" id="3.30.450.330">
    <property type="match status" value="1"/>
</dbReference>
<dbReference type="SUPFAM" id="SSF56519">
    <property type="entry name" value="Penicillin binding protein dimerisation domain"/>
    <property type="match status" value="1"/>
</dbReference>
<feature type="transmembrane region" description="Helical" evidence="5">
    <location>
        <begin position="65"/>
        <end position="86"/>
    </location>
</feature>
<dbReference type="EMBL" id="RCBY01000059">
    <property type="protein sequence ID" value="RQH43615.1"/>
    <property type="molecule type" value="Genomic_DNA"/>
</dbReference>
<evidence type="ECO:0000256" key="1">
    <source>
        <dbReference type="ARBA" id="ARBA00004370"/>
    </source>
</evidence>
<dbReference type="Pfam" id="PF03717">
    <property type="entry name" value="PBP_dimer"/>
    <property type="match status" value="1"/>
</dbReference>
<dbReference type="Proteomes" id="UP000269154">
    <property type="component" value="Unassembled WGS sequence"/>
</dbReference>